<organism evidence="1">
    <name type="scientific">Rhizophora mucronata</name>
    <name type="common">Asiatic mangrove</name>
    <dbReference type="NCBI Taxonomy" id="61149"/>
    <lineage>
        <taxon>Eukaryota</taxon>
        <taxon>Viridiplantae</taxon>
        <taxon>Streptophyta</taxon>
        <taxon>Embryophyta</taxon>
        <taxon>Tracheophyta</taxon>
        <taxon>Spermatophyta</taxon>
        <taxon>Magnoliopsida</taxon>
        <taxon>eudicotyledons</taxon>
        <taxon>Gunneridae</taxon>
        <taxon>Pentapetalae</taxon>
        <taxon>rosids</taxon>
        <taxon>fabids</taxon>
        <taxon>Malpighiales</taxon>
        <taxon>Rhizophoraceae</taxon>
        <taxon>Rhizophora</taxon>
    </lineage>
</organism>
<proteinExistence type="predicted"/>
<dbReference type="EMBL" id="GGEC01053813">
    <property type="protein sequence ID" value="MBX34297.1"/>
    <property type="molecule type" value="Transcribed_RNA"/>
</dbReference>
<dbReference type="EMBL" id="GGEC01053807">
    <property type="protein sequence ID" value="MBX34291.1"/>
    <property type="molecule type" value="Transcribed_RNA"/>
</dbReference>
<dbReference type="AlphaFoldDB" id="A0A2P2MVQ3"/>
<name>A0A2P2MVQ3_RHIMU</name>
<accession>A0A2P2MVQ3</accession>
<reference evidence="1" key="1">
    <citation type="submission" date="2018-02" db="EMBL/GenBank/DDBJ databases">
        <title>Rhizophora mucronata_Transcriptome.</title>
        <authorList>
            <person name="Meera S.P."/>
            <person name="Sreeshan A."/>
            <person name="Augustine A."/>
        </authorList>
    </citation>
    <scope>NUCLEOTIDE SEQUENCE</scope>
    <source>
        <tissue evidence="1">Leaf</tissue>
    </source>
</reference>
<evidence type="ECO:0000313" key="1">
    <source>
        <dbReference type="EMBL" id="MBX34291.1"/>
    </source>
</evidence>
<protein>
    <submittedName>
        <fullName evidence="1">Uncharacterized protein MANES_16G083000</fullName>
    </submittedName>
</protein>
<sequence length="58" mass="6973">MSLKVRRKIWRLHSLSLLMLGDASLVGTSLLSRPHSRLHWMCHLIWWLFQICQSSMRR</sequence>